<evidence type="ECO:0000313" key="6">
    <source>
        <dbReference type="Proteomes" id="UP000467249"/>
    </source>
</evidence>
<dbReference type="InterPro" id="IPR029069">
    <property type="entry name" value="HotDog_dom_sf"/>
</dbReference>
<dbReference type="AlphaFoldDB" id="A0A6N4WBK6"/>
<evidence type="ECO:0000256" key="2">
    <source>
        <dbReference type="ARBA" id="ARBA00022801"/>
    </source>
</evidence>
<dbReference type="GO" id="GO:0009062">
    <property type="term" value="P:fatty acid catabolic process"/>
    <property type="evidence" value="ECO:0007669"/>
    <property type="project" value="TreeGrafter"/>
</dbReference>
<dbReference type="Proteomes" id="UP000467249">
    <property type="component" value="Chromosome"/>
</dbReference>
<dbReference type="InterPro" id="IPR003703">
    <property type="entry name" value="Acyl_CoA_thio"/>
</dbReference>
<keyword evidence="6" id="KW-1185">Reference proteome</keyword>
<dbReference type="EMBL" id="AP022620">
    <property type="protein sequence ID" value="BBZ77454.1"/>
    <property type="molecule type" value="Genomic_DNA"/>
</dbReference>
<dbReference type="Pfam" id="PF02551">
    <property type="entry name" value="Acyl_CoA_thio"/>
    <property type="match status" value="1"/>
</dbReference>
<dbReference type="KEGG" id="many:MANY_27910"/>
<name>A0A6N4WBK6_9MYCO</name>
<feature type="domain" description="Acyl-CoA thioesterase-like N-terminal HotDog" evidence="4">
    <location>
        <begin position="32"/>
        <end position="108"/>
    </location>
</feature>
<feature type="domain" description="Acyl-CoA thioesterase 2 C-terminal" evidence="3">
    <location>
        <begin position="170"/>
        <end position="265"/>
    </location>
</feature>
<dbReference type="CDD" id="cd03444">
    <property type="entry name" value="Thioesterase_II_repeat1"/>
    <property type="match status" value="1"/>
</dbReference>
<accession>A0A6N4WBK6</accession>
<organism evidence="5 6">
    <name type="scientific">Mycolicibacterium anyangense</name>
    <dbReference type="NCBI Taxonomy" id="1431246"/>
    <lineage>
        <taxon>Bacteria</taxon>
        <taxon>Bacillati</taxon>
        <taxon>Actinomycetota</taxon>
        <taxon>Actinomycetes</taxon>
        <taxon>Mycobacteriales</taxon>
        <taxon>Mycobacteriaceae</taxon>
        <taxon>Mycolicibacterium</taxon>
    </lineage>
</organism>
<evidence type="ECO:0000259" key="4">
    <source>
        <dbReference type="Pfam" id="PF13622"/>
    </source>
</evidence>
<dbReference type="SUPFAM" id="SSF54637">
    <property type="entry name" value="Thioesterase/thiol ester dehydrase-isomerase"/>
    <property type="match status" value="2"/>
</dbReference>
<dbReference type="Gene3D" id="2.40.160.210">
    <property type="entry name" value="Acyl-CoA thioesterase, double hotdog domain"/>
    <property type="match status" value="1"/>
</dbReference>
<proteinExistence type="inferred from homology"/>
<dbReference type="PANTHER" id="PTHR11066:SF34">
    <property type="entry name" value="ACYL-COENZYME A THIOESTERASE 8"/>
    <property type="match status" value="1"/>
</dbReference>
<comment type="similarity">
    <text evidence="1">Belongs to the C/M/P thioester hydrolase family.</text>
</comment>
<dbReference type="GO" id="GO:0006637">
    <property type="term" value="P:acyl-CoA metabolic process"/>
    <property type="evidence" value="ECO:0007669"/>
    <property type="project" value="InterPro"/>
</dbReference>
<dbReference type="InterPro" id="IPR025652">
    <property type="entry name" value="TesB_C"/>
</dbReference>
<protein>
    <submittedName>
        <fullName evidence="5">Acyl-CoA thioesterase II</fullName>
    </submittedName>
</protein>
<gene>
    <name evidence="5" type="ORF">MANY_27910</name>
</gene>
<dbReference type="InterPro" id="IPR042171">
    <property type="entry name" value="Acyl-CoA_hotdog"/>
</dbReference>
<dbReference type="GO" id="GO:0047617">
    <property type="term" value="F:fatty acyl-CoA hydrolase activity"/>
    <property type="evidence" value="ECO:0007669"/>
    <property type="project" value="InterPro"/>
</dbReference>
<evidence type="ECO:0000259" key="3">
    <source>
        <dbReference type="Pfam" id="PF02551"/>
    </source>
</evidence>
<dbReference type="Pfam" id="PF13622">
    <property type="entry name" value="4HBT_3"/>
    <property type="match status" value="1"/>
</dbReference>
<reference evidence="5 6" key="1">
    <citation type="journal article" date="2019" name="Emerg. Microbes Infect.">
        <title>Comprehensive subspecies identification of 175 nontuberculous mycobacteria species based on 7547 genomic profiles.</title>
        <authorList>
            <person name="Matsumoto Y."/>
            <person name="Kinjo T."/>
            <person name="Motooka D."/>
            <person name="Nabeya D."/>
            <person name="Jung N."/>
            <person name="Uechi K."/>
            <person name="Horii T."/>
            <person name="Iida T."/>
            <person name="Fujita J."/>
            <person name="Nakamura S."/>
        </authorList>
    </citation>
    <scope>NUCLEOTIDE SEQUENCE [LARGE SCALE GENOMIC DNA]</scope>
    <source>
        <strain evidence="5 6">JCM 30275</strain>
    </source>
</reference>
<evidence type="ECO:0000313" key="5">
    <source>
        <dbReference type="EMBL" id="BBZ77454.1"/>
    </source>
</evidence>
<evidence type="ECO:0000256" key="1">
    <source>
        <dbReference type="ARBA" id="ARBA00006538"/>
    </source>
</evidence>
<keyword evidence="2" id="KW-0378">Hydrolase</keyword>
<dbReference type="PANTHER" id="PTHR11066">
    <property type="entry name" value="ACYL-COA THIOESTERASE"/>
    <property type="match status" value="1"/>
</dbReference>
<dbReference type="InterPro" id="IPR049449">
    <property type="entry name" value="TesB_ACOT8-like_N"/>
</dbReference>
<sequence>MTRSSYPEVLAALSLRRVDDMSFVGDQLRAPDNHVLGGHVAAQALIAAAHTAPGRAAHSMHVYFLRAGDARRPADFDVVTLQEGRTFSARRVTARQDGRVLLEAMVSFKVSSGTGDGVEYQPPMPAVPAPDDVPLAPRTITAAYEGDWLSLKWFDRLVIDAEDTTPAWSKIWWRPRGEVPEDPAVVAALVVYLSAATLAGMVTMSRGLRGESAQRGYSVTFHRPADLRDWVLYDKCTPSGTDSLALASGRMFNRDGVLVCTVAQEMYFPPAESRQ</sequence>
<dbReference type="CDD" id="cd03445">
    <property type="entry name" value="Thioesterase_II_repeat2"/>
    <property type="match status" value="1"/>
</dbReference>